<feature type="transmembrane region" description="Helical" evidence="1">
    <location>
        <begin position="38"/>
        <end position="60"/>
    </location>
</feature>
<name>A0A7C4QT38_9PLAN</name>
<evidence type="ECO:0000256" key="1">
    <source>
        <dbReference type="SAM" id="Phobius"/>
    </source>
</evidence>
<gene>
    <name evidence="3" type="ORF">ENS64_00445</name>
</gene>
<protein>
    <recommendedName>
        <fullName evidence="4">ATP synthase subunit I</fullName>
    </recommendedName>
</protein>
<evidence type="ECO:0008006" key="4">
    <source>
        <dbReference type="Google" id="ProtNLM"/>
    </source>
</evidence>
<evidence type="ECO:0000256" key="2">
    <source>
        <dbReference type="SAM" id="SignalP"/>
    </source>
</evidence>
<feature type="signal peptide" evidence="2">
    <location>
        <begin position="1"/>
        <end position="28"/>
    </location>
</feature>
<dbReference type="EMBL" id="DSVQ01000001">
    <property type="protein sequence ID" value="HGT37730.1"/>
    <property type="molecule type" value="Genomic_DNA"/>
</dbReference>
<evidence type="ECO:0000313" key="3">
    <source>
        <dbReference type="EMBL" id="HGT37730.1"/>
    </source>
</evidence>
<feature type="chain" id="PRO_5028158392" description="ATP synthase subunit I" evidence="2">
    <location>
        <begin position="29"/>
        <end position="131"/>
    </location>
</feature>
<keyword evidence="1" id="KW-0812">Transmembrane</keyword>
<sequence length="131" mass="13362">MSNLVLPRMAAFATLLLGLGGLACCASAAVAGLAGLEGAVWATGLCLLPGLLVLGIEPLFRSPQGQVAVMLVGTLIRVAVAAGGALAVDRWRTDVPRGPFLASLVVLYLASLTWETVVLSRRTASPQPPSA</sequence>
<feature type="transmembrane region" description="Helical" evidence="1">
    <location>
        <begin position="100"/>
        <end position="119"/>
    </location>
</feature>
<organism evidence="3">
    <name type="scientific">Schlesneria paludicola</name>
    <dbReference type="NCBI Taxonomy" id="360056"/>
    <lineage>
        <taxon>Bacteria</taxon>
        <taxon>Pseudomonadati</taxon>
        <taxon>Planctomycetota</taxon>
        <taxon>Planctomycetia</taxon>
        <taxon>Planctomycetales</taxon>
        <taxon>Planctomycetaceae</taxon>
        <taxon>Schlesneria</taxon>
    </lineage>
</organism>
<comment type="caution">
    <text evidence="3">The sequence shown here is derived from an EMBL/GenBank/DDBJ whole genome shotgun (WGS) entry which is preliminary data.</text>
</comment>
<keyword evidence="1" id="KW-1133">Transmembrane helix</keyword>
<keyword evidence="2" id="KW-0732">Signal</keyword>
<proteinExistence type="predicted"/>
<feature type="transmembrane region" description="Helical" evidence="1">
    <location>
        <begin position="67"/>
        <end position="88"/>
    </location>
</feature>
<accession>A0A7C4QT38</accession>
<dbReference type="AlphaFoldDB" id="A0A7C4QT38"/>
<keyword evidence="1" id="KW-0472">Membrane</keyword>
<reference evidence="3" key="1">
    <citation type="journal article" date="2020" name="mSystems">
        <title>Genome- and Community-Level Interaction Insights into Carbon Utilization and Element Cycling Functions of Hydrothermarchaeota in Hydrothermal Sediment.</title>
        <authorList>
            <person name="Zhou Z."/>
            <person name="Liu Y."/>
            <person name="Xu W."/>
            <person name="Pan J."/>
            <person name="Luo Z.H."/>
            <person name="Li M."/>
        </authorList>
    </citation>
    <scope>NUCLEOTIDE SEQUENCE [LARGE SCALE GENOMIC DNA]</scope>
    <source>
        <strain evidence="3">SpSt-508</strain>
    </source>
</reference>